<evidence type="ECO:0000256" key="6">
    <source>
        <dbReference type="ARBA" id="ARBA00035191"/>
    </source>
</evidence>
<evidence type="ECO:0000256" key="7">
    <source>
        <dbReference type="ARBA" id="ARBA00035545"/>
    </source>
</evidence>
<dbReference type="AlphaFoldDB" id="A0AAN7PPY7"/>
<dbReference type="GO" id="GO:0006412">
    <property type="term" value="P:translation"/>
    <property type="evidence" value="ECO:0007669"/>
    <property type="project" value="InterPro"/>
</dbReference>
<dbReference type="EMBL" id="JARPUR010000001">
    <property type="protein sequence ID" value="KAK4886251.1"/>
    <property type="molecule type" value="Genomic_DNA"/>
</dbReference>
<proteinExistence type="inferred from homology"/>
<evidence type="ECO:0000256" key="1">
    <source>
        <dbReference type="ARBA" id="ARBA00004173"/>
    </source>
</evidence>
<evidence type="ECO:0000313" key="8">
    <source>
        <dbReference type="EMBL" id="KAK4886251.1"/>
    </source>
</evidence>
<dbReference type="PANTHER" id="PTHR13477">
    <property type="entry name" value="MITOCHONDRIAL 39S RIBOSOMAL PROTEIN L49"/>
    <property type="match status" value="1"/>
</dbReference>
<keyword evidence="3" id="KW-0689">Ribosomal protein</keyword>
<reference evidence="9" key="1">
    <citation type="submission" date="2023-01" db="EMBL/GenBank/DDBJ databases">
        <title>Key to firefly adult light organ development and bioluminescence: homeobox transcription factors regulate luciferase expression and transportation to peroxisome.</title>
        <authorList>
            <person name="Fu X."/>
        </authorList>
    </citation>
    <scope>NUCLEOTIDE SEQUENCE [LARGE SCALE GENOMIC DNA]</scope>
</reference>
<dbReference type="GO" id="GO:0003735">
    <property type="term" value="F:structural constituent of ribosome"/>
    <property type="evidence" value="ECO:0007669"/>
    <property type="project" value="InterPro"/>
</dbReference>
<name>A0AAN7PPY7_9COLE</name>
<dbReference type="Gene3D" id="3.30.780.10">
    <property type="entry name" value="SUI1-like domain"/>
    <property type="match status" value="1"/>
</dbReference>
<keyword evidence="5" id="KW-0687">Ribonucleoprotein</keyword>
<keyword evidence="9" id="KW-1185">Reference proteome</keyword>
<evidence type="ECO:0000256" key="5">
    <source>
        <dbReference type="ARBA" id="ARBA00023274"/>
    </source>
</evidence>
<sequence>MFLKRLPALFLNKCNILCPKYQHISYLNSPFVVDIENKKVNYEVTNSIEDWKYIERALAPIVVPIPTPKDKYPSEWKPQGQNLNSKPYFIPRTKNHMLPVYLHISQRGIRRITKVRNIQGDIWLLERHLRDFIQPLDIRPIRSQINEFSGYIRFYGDFVNAIKHWLTKHKF</sequence>
<dbReference type="Proteomes" id="UP001353858">
    <property type="component" value="Unassembled WGS sequence"/>
</dbReference>
<dbReference type="FunFam" id="3.30.780.10:FF:000009">
    <property type="entry name" value="39S ribosomal protein L49, mitochondrial"/>
    <property type="match status" value="1"/>
</dbReference>
<evidence type="ECO:0000256" key="4">
    <source>
        <dbReference type="ARBA" id="ARBA00023128"/>
    </source>
</evidence>
<evidence type="ECO:0000313" key="9">
    <source>
        <dbReference type="Proteomes" id="UP001353858"/>
    </source>
</evidence>
<comment type="caution">
    <text evidence="8">The sequence shown here is derived from an EMBL/GenBank/DDBJ whole genome shotgun (WGS) entry which is preliminary data.</text>
</comment>
<evidence type="ECO:0000256" key="2">
    <source>
        <dbReference type="ARBA" id="ARBA00005677"/>
    </source>
</evidence>
<dbReference type="PANTHER" id="PTHR13477:SF0">
    <property type="entry name" value="LARGE RIBOSOMAL SUBUNIT PROTEIN ML49"/>
    <property type="match status" value="1"/>
</dbReference>
<dbReference type="Pfam" id="PF05046">
    <property type="entry name" value="Img2"/>
    <property type="match status" value="1"/>
</dbReference>
<comment type="similarity">
    <text evidence="2">Belongs to the mitochondrion-specific ribosomal protein mL49 family.</text>
</comment>
<dbReference type="InterPro" id="IPR007740">
    <property type="entry name" value="Ribosomal_mL49"/>
</dbReference>
<gene>
    <name evidence="8" type="ORF">RN001_002522</name>
</gene>
<evidence type="ECO:0000256" key="3">
    <source>
        <dbReference type="ARBA" id="ARBA00022980"/>
    </source>
</evidence>
<comment type="subcellular location">
    <subcellularLocation>
        <location evidence="1">Mitochondrion</location>
    </subcellularLocation>
</comment>
<protein>
    <recommendedName>
        <fullName evidence="6">Large ribosomal subunit protein mL49</fullName>
    </recommendedName>
    <alternativeName>
        <fullName evidence="7">39S ribosomal protein L49, mitochondrial</fullName>
    </alternativeName>
</protein>
<accession>A0AAN7PPY7</accession>
<dbReference type="GO" id="GO:0005762">
    <property type="term" value="C:mitochondrial large ribosomal subunit"/>
    <property type="evidence" value="ECO:0007669"/>
    <property type="project" value="TreeGrafter"/>
</dbReference>
<organism evidence="8 9">
    <name type="scientific">Aquatica leii</name>
    <dbReference type="NCBI Taxonomy" id="1421715"/>
    <lineage>
        <taxon>Eukaryota</taxon>
        <taxon>Metazoa</taxon>
        <taxon>Ecdysozoa</taxon>
        <taxon>Arthropoda</taxon>
        <taxon>Hexapoda</taxon>
        <taxon>Insecta</taxon>
        <taxon>Pterygota</taxon>
        <taxon>Neoptera</taxon>
        <taxon>Endopterygota</taxon>
        <taxon>Coleoptera</taxon>
        <taxon>Polyphaga</taxon>
        <taxon>Elateriformia</taxon>
        <taxon>Elateroidea</taxon>
        <taxon>Lampyridae</taxon>
        <taxon>Luciolinae</taxon>
        <taxon>Aquatica</taxon>
    </lineage>
</organism>
<keyword evidence="4" id="KW-0496">Mitochondrion</keyword>